<dbReference type="EMBL" id="ASPP01011073">
    <property type="protein sequence ID" value="ETO22054.1"/>
    <property type="molecule type" value="Genomic_DNA"/>
</dbReference>
<feature type="transmembrane region" description="Helical" evidence="2">
    <location>
        <begin position="446"/>
        <end position="465"/>
    </location>
</feature>
<evidence type="ECO:0000313" key="4">
    <source>
        <dbReference type="Proteomes" id="UP000023152"/>
    </source>
</evidence>
<feature type="non-terminal residue" evidence="3">
    <location>
        <position position="466"/>
    </location>
</feature>
<dbReference type="Proteomes" id="UP000023152">
    <property type="component" value="Unassembled WGS sequence"/>
</dbReference>
<comment type="caution">
    <text evidence="3">The sequence shown here is derived from an EMBL/GenBank/DDBJ whole genome shotgun (WGS) entry which is preliminary data.</text>
</comment>
<keyword evidence="2" id="KW-1133">Transmembrane helix</keyword>
<keyword evidence="2" id="KW-0812">Transmembrane</keyword>
<dbReference type="AlphaFoldDB" id="X6N8I4"/>
<keyword evidence="4" id="KW-1185">Reference proteome</keyword>
<accession>X6N8I4</accession>
<keyword evidence="2" id="KW-0472">Membrane</keyword>
<evidence type="ECO:0000313" key="3">
    <source>
        <dbReference type="EMBL" id="ETO22054.1"/>
    </source>
</evidence>
<name>X6N8I4_RETFI</name>
<proteinExistence type="predicted"/>
<sequence length="466" mass="53144">MTSLDRSSKDKMSHNHETTEQANLNDHTKVKSANAKPGLEHMDSTPNMSDSDNDSKIQTLGSIEHKNSSTSVTQDFYHQRNSTLGEARRRLQVGCTKHTKQIDLPSLKLAKKKKKKNFSVTSFFFLMDMITKTKELLWQNNLMDELSEDRLEDLMSNIEGAICGEDVLIPEDLLEFGMYLSSNESTLQQKAIELFKQNFKARPDDKDDDDSNGRGYIRSKLGEMYRPINGDLIVDIICDAITANEGQEQIYDLIQLLGITGQVCTLRHGFTRIFELYNWALTREDEEKGQAIMPSAEQQALANAILEAATQTVILKGPDIYLSTTMQVTSSKQIHEHTLTVLPDIAFARLPKGWSFSFWMKLGNNCEENLYDVFYFQNDTNARGLRIALEVTRIAAMGAFSFGFVVQPLPLEDHTKISPMKSQRITQSVNLVVGRWHFIVLTQLQARLFICFLFSVTYFFFFFYVL</sequence>
<evidence type="ECO:0000256" key="1">
    <source>
        <dbReference type="SAM" id="MobiDB-lite"/>
    </source>
</evidence>
<evidence type="ECO:0000256" key="2">
    <source>
        <dbReference type="SAM" id="Phobius"/>
    </source>
</evidence>
<protein>
    <submittedName>
        <fullName evidence="3">Uncharacterized protein</fullName>
    </submittedName>
</protein>
<feature type="region of interest" description="Disordered" evidence="1">
    <location>
        <begin position="1"/>
        <end position="56"/>
    </location>
</feature>
<reference evidence="3 4" key="1">
    <citation type="journal article" date="2013" name="Curr. Biol.">
        <title>The Genome of the Foraminiferan Reticulomyxa filosa.</title>
        <authorList>
            <person name="Glockner G."/>
            <person name="Hulsmann N."/>
            <person name="Schleicher M."/>
            <person name="Noegel A.A."/>
            <person name="Eichinger L."/>
            <person name="Gallinger C."/>
            <person name="Pawlowski J."/>
            <person name="Sierra R."/>
            <person name="Euteneuer U."/>
            <person name="Pillet L."/>
            <person name="Moustafa A."/>
            <person name="Platzer M."/>
            <person name="Groth M."/>
            <person name="Szafranski K."/>
            <person name="Schliwa M."/>
        </authorList>
    </citation>
    <scope>NUCLEOTIDE SEQUENCE [LARGE SCALE GENOMIC DNA]</scope>
</reference>
<feature type="compositionally biased region" description="Basic and acidic residues" evidence="1">
    <location>
        <begin position="1"/>
        <end position="19"/>
    </location>
</feature>
<feature type="compositionally biased region" description="Polar residues" evidence="1">
    <location>
        <begin position="44"/>
        <end position="56"/>
    </location>
</feature>
<organism evidence="3 4">
    <name type="scientific">Reticulomyxa filosa</name>
    <dbReference type="NCBI Taxonomy" id="46433"/>
    <lineage>
        <taxon>Eukaryota</taxon>
        <taxon>Sar</taxon>
        <taxon>Rhizaria</taxon>
        <taxon>Retaria</taxon>
        <taxon>Foraminifera</taxon>
        <taxon>Monothalamids</taxon>
        <taxon>Reticulomyxidae</taxon>
        <taxon>Reticulomyxa</taxon>
    </lineage>
</organism>
<gene>
    <name evidence="3" type="ORF">RFI_15149</name>
</gene>